<keyword evidence="16" id="KW-1185">Reference proteome</keyword>
<evidence type="ECO:0000256" key="7">
    <source>
        <dbReference type="ARBA" id="ARBA00056616"/>
    </source>
</evidence>
<dbReference type="InterPro" id="IPR013150">
    <property type="entry name" value="TFIIB_cyclin"/>
</dbReference>
<dbReference type="FunFam" id="1.10.472.170:FF:000001">
    <property type="entry name" value="Transcription initiation factor IIB"/>
    <property type="match status" value="1"/>
</dbReference>
<dbReference type="Gene3D" id="1.10.472.170">
    <property type="match status" value="1"/>
</dbReference>
<dbReference type="PRINTS" id="PR00685">
    <property type="entry name" value="TIFACTORIIB"/>
</dbReference>
<dbReference type="SUPFAM" id="SSF47954">
    <property type="entry name" value="Cyclin-like"/>
    <property type="match status" value="2"/>
</dbReference>
<evidence type="ECO:0000256" key="4">
    <source>
        <dbReference type="ARBA" id="ARBA00023015"/>
    </source>
</evidence>
<keyword evidence="3" id="KW-0677">Repeat</keyword>
<comment type="similarity">
    <text evidence="1">Belongs to the TFIIB family.</text>
</comment>
<dbReference type="PROSITE" id="PS50114">
    <property type="entry name" value="GATA_ZN_FINGER_2"/>
    <property type="match status" value="1"/>
</dbReference>
<dbReference type="GO" id="GO:0008270">
    <property type="term" value="F:zinc ion binding"/>
    <property type="evidence" value="ECO:0007669"/>
    <property type="project" value="UniProtKB-KW"/>
</dbReference>
<dbReference type="CDD" id="cd20551">
    <property type="entry name" value="CYCLIN_TFIIB_rpt1"/>
    <property type="match status" value="1"/>
</dbReference>
<organism evidence="15 16">
    <name type="scientific">Dekkera bruxellensis</name>
    <name type="common">Brettanomyces custersii</name>
    <dbReference type="NCBI Taxonomy" id="5007"/>
    <lineage>
        <taxon>Eukaryota</taxon>
        <taxon>Fungi</taxon>
        <taxon>Dikarya</taxon>
        <taxon>Ascomycota</taxon>
        <taxon>Saccharomycotina</taxon>
        <taxon>Pichiomycetes</taxon>
        <taxon>Pichiales</taxon>
        <taxon>Pichiaceae</taxon>
        <taxon>Brettanomyces</taxon>
    </lineage>
</organism>
<dbReference type="InterPro" id="IPR000812">
    <property type="entry name" value="TFIIB"/>
</dbReference>
<dbReference type="GO" id="GO:0016251">
    <property type="term" value="F:RNA polymerase II general transcription initiation factor activity"/>
    <property type="evidence" value="ECO:0007669"/>
    <property type="project" value="TreeGrafter"/>
</dbReference>
<dbReference type="AlphaFoldDB" id="A0A7D9GXB5"/>
<accession>A0A7D9GXB5</accession>
<evidence type="ECO:0000256" key="3">
    <source>
        <dbReference type="ARBA" id="ARBA00022737"/>
    </source>
</evidence>
<reference evidence="14" key="3">
    <citation type="submission" date="2020-10" db="EMBL/GenBank/DDBJ databases">
        <authorList>
            <person name="Palmer J.M."/>
        </authorList>
    </citation>
    <scope>NUCLEOTIDE SEQUENCE</scope>
    <source>
        <strain evidence="14">UCD 2041</strain>
    </source>
</reference>
<keyword evidence="9" id="KW-0863">Zinc-finger</keyword>
<dbReference type="PANTHER" id="PTHR11618">
    <property type="entry name" value="TRANSCRIPTION INITIATION FACTOR IIB-RELATED"/>
    <property type="match status" value="1"/>
</dbReference>
<dbReference type="Proteomes" id="UP000568158">
    <property type="component" value="Unassembled WGS sequence"/>
</dbReference>
<evidence type="ECO:0000256" key="8">
    <source>
        <dbReference type="ARBA" id="ARBA00066213"/>
    </source>
</evidence>
<dbReference type="SMART" id="SM00385">
    <property type="entry name" value="CYCLIN"/>
    <property type="match status" value="2"/>
</dbReference>
<sequence length="358" mass="39437">MTSPRAYSQGRRDPESNKGKGVNLNVVLTCPECKVYPPELIERHSDGDIVCALCGLVLSDHLIDSRSEWRTFNNDDQNGDDPSRVGEASASVLDSDQLSTVISNSQEGGRVARELNRTQGKSVADKKDHALQTAYAKISQMCDGYQLPKVVQDGAKEVYKLVYDDKMLRGKSQESIMAAAIFLGCRKASVPRSFKEIWALTNVPRKEIGKTFKVINQIIRKKNAEHGGLITYQNDNIATTQTNPEDLVGRFCSHLGLTPQITSSARHIARKLREVGVLEGRSPTTIAATVIYFATLLFKQHISLQRISEKTGVSEGTIKSSYKQLCTAKEQLVDPSWIESGKVNTDVLPAKKTGEVAN</sequence>
<dbReference type="EMBL" id="JABCYN010000002">
    <property type="protein sequence ID" value="KAF6016235.1"/>
    <property type="molecule type" value="Genomic_DNA"/>
</dbReference>
<proteinExistence type="inferred from homology"/>
<reference evidence="14" key="4">
    <citation type="journal article" name="BMC Genomics">
        <title>New genome assemblies reveal patterns of domestication and adaptation across Brettanomyces (Dekkera) species.</title>
        <authorList>
            <person name="Roach M.J."/>
            <person name="Borneman A.R."/>
        </authorList>
    </citation>
    <scope>NUCLEOTIDE SEQUENCE</scope>
    <source>
        <strain evidence="14">UCD 2041</strain>
    </source>
</reference>
<reference evidence="13 17" key="2">
    <citation type="journal article" date="2020" name="Appl. Microbiol. Biotechnol.">
        <title>Targeted gene deletion in Brettanomyces bruxellensis with an expression-free CRISPR-Cas9 system.</title>
        <authorList>
            <person name="Varela C."/>
            <person name="Bartel C."/>
            <person name="Onetto C."/>
            <person name="Borneman A."/>
        </authorList>
    </citation>
    <scope>NUCLEOTIDE SEQUENCE [LARGE SCALE GENOMIC DNA]</scope>
    <source>
        <strain evidence="13 17">AWRI1613</strain>
    </source>
</reference>
<feature type="region of interest" description="Disordered" evidence="10">
    <location>
        <begin position="71"/>
        <end position="91"/>
    </location>
</feature>
<dbReference type="GO" id="GO:0017025">
    <property type="term" value="F:TBP-class protein binding"/>
    <property type="evidence" value="ECO:0007669"/>
    <property type="project" value="InterPro"/>
</dbReference>
<dbReference type="InterPro" id="IPR013763">
    <property type="entry name" value="Cyclin-like_dom"/>
</dbReference>
<keyword evidence="9" id="KW-0479">Metal-binding</keyword>
<evidence type="ECO:0000313" key="16">
    <source>
        <dbReference type="Proteomes" id="UP000478008"/>
    </source>
</evidence>
<comment type="subunit">
    <text evidence="8">Associates with TFIID-IIA (DA complex) to form TFIID-IIA-IIB (DAB-complex) which is then recognized by polymerase II.</text>
</comment>
<dbReference type="PROSITE" id="PS00782">
    <property type="entry name" value="TFIIB"/>
    <property type="match status" value="1"/>
</dbReference>
<name>A0A7D9GXB5_DEKBR</name>
<dbReference type="GO" id="GO:0005634">
    <property type="term" value="C:nucleus"/>
    <property type="evidence" value="ECO:0007669"/>
    <property type="project" value="TreeGrafter"/>
</dbReference>
<feature type="domain" description="TFIIB-type" evidence="12">
    <location>
        <begin position="26"/>
        <end position="59"/>
    </location>
</feature>
<evidence type="ECO:0000313" key="15">
    <source>
        <dbReference type="EMBL" id="VUG16326.1"/>
    </source>
</evidence>
<evidence type="ECO:0000256" key="10">
    <source>
        <dbReference type="SAM" id="MobiDB-lite"/>
    </source>
</evidence>
<evidence type="ECO:0000256" key="9">
    <source>
        <dbReference type="PROSITE-ProRule" id="PRU00469"/>
    </source>
</evidence>
<gene>
    <name evidence="15" type="primary">SUA7</name>
    <name evidence="14" type="ORF">BRETT_002523</name>
    <name evidence="15" type="ORF">DEBR0S1_13850G</name>
    <name evidence="13" type="ORF">HII12_000133</name>
</gene>
<dbReference type="GO" id="GO:0006355">
    <property type="term" value="P:regulation of DNA-templated transcription"/>
    <property type="evidence" value="ECO:0007669"/>
    <property type="project" value="InterPro"/>
</dbReference>
<evidence type="ECO:0000256" key="5">
    <source>
        <dbReference type="ARBA" id="ARBA00023163"/>
    </source>
</evidence>
<dbReference type="Gene3D" id="1.10.472.10">
    <property type="entry name" value="Cyclin-like"/>
    <property type="match status" value="1"/>
</dbReference>
<evidence type="ECO:0000313" key="17">
    <source>
        <dbReference type="Proteomes" id="UP000568158"/>
    </source>
</evidence>
<dbReference type="InterPro" id="IPR013137">
    <property type="entry name" value="Znf_TFIIB"/>
</dbReference>
<dbReference type="PROSITE" id="PS51134">
    <property type="entry name" value="ZF_TFIIB"/>
    <property type="match status" value="1"/>
</dbReference>
<evidence type="ECO:0000313" key="13">
    <source>
        <dbReference type="EMBL" id="KAF6016235.1"/>
    </source>
</evidence>
<dbReference type="Pfam" id="PF00382">
    <property type="entry name" value="TFIIB"/>
    <property type="match status" value="2"/>
</dbReference>
<dbReference type="EMBL" id="CABFWN010000001">
    <property type="protein sequence ID" value="VUG16326.1"/>
    <property type="molecule type" value="Genomic_DNA"/>
</dbReference>
<feature type="region of interest" description="Disordered" evidence="10">
    <location>
        <begin position="1"/>
        <end position="21"/>
    </location>
</feature>
<dbReference type="EMBL" id="CP063137">
    <property type="protein sequence ID" value="QOU22346.1"/>
    <property type="molecule type" value="Genomic_DNA"/>
</dbReference>
<keyword evidence="5" id="KW-0804">Transcription</keyword>
<evidence type="ECO:0000256" key="1">
    <source>
        <dbReference type="ARBA" id="ARBA00010857"/>
    </source>
</evidence>
<dbReference type="InterPro" id="IPR023486">
    <property type="entry name" value="TFIIB_CS"/>
</dbReference>
<dbReference type="Proteomes" id="UP000478008">
    <property type="component" value="Unassembled WGS sequence"/>
</dbReference>
<keyword evidence="9" id="KW-0862">Zinc</keyword>
<dbReference type="PANTHER" id="PTHR11618:SF13">
    <property type="entry name" value="TRANSCRIPTION INITIATION FACTOR IIB"/>
    <property type="match status" value="1"/>
</dbReference>
<dbReference type="InterPro" id="IPR036915">
    <property type="entry name" value="Cyclin-like_sf"/>
</dbReference>
<evidence type="ECO:0000259" key="12">
    <source>
        <dbReference type="PROSITE" id="PS51134"/>
    </source>
</evidence>
<dbReference type="GO" id="GO:0097550">
    <property type="term" value="C:transcription preinitiation complex"/>
    <property type="evidence" value="ECO:0007669"/>
    <property type="project" value="TreeGrafter"/>
</dbReference>
<dbReference type="SUPFAM" id="SSF57783">
    <property type="entry name" value="Zinc beta-ribbon"/>
    <property type="match status" value="1"/>
</dbReference>
<reference evidence="15 16" key="1">
    <citation type="submission" date="2019-07" db="EMBL/GenBank/DDBJ databases">
        <authorList>
            <person name="Friedrich A."/>
            <person name="Schacherer J."/>
        </authorList>
    </citation>
    <scope>NUCLEOTIDE SEQUENCE [LARGE SCALE GENOMIC DNA]</scope>
</reference>
<dbReference type="GO" id="GO:0051123">
    <property type="term" value="P:RNA polymerase II preinitiation complex assembly"/>
    <property type="evidence" value="ECO:0007669"/>
    <property type="project" value="UniProtKB-ARBA"/>
</dbReference>
<dbReference type="Proteomes" id="UP000663131">
    <property type="component" value="Chromosome 9"/>
</dbReference>
<evidence type="ECO:0000313" key="14">
    <source>
        <dbReference type="EMBL" id="QOU22346.1"/>
    </source>
</evidence>
<comment type="function">
    <text evidence="7">General factor that plays a major role in the activation of eukaryotic genes transcribed by RNA polymerase II.</text>
</comment>
<evidence type="ECO:0000259" key="11">
    <source>
        <dbReference type="PROSITE" id="PS50114"/>
    </source>
</evidence>
<dbReference type="GO" id="GO:0043565">
    <property type="term" value="F:sequence-specific DNA binding"/>
    <property type="evidence" value="ECO:0007669"/>
    <property type="project" value="InterPro"/>
</dbReference>
<evidence type="ECO:0000256" key="2">
    <source>
        <dbReference type="ARBA" id="ARBA00013932"/>
    </source>
</evidence>
<dbReference type="OMA" id="DHDQRMK"/>
<keyword evidence="4" id="KW-0805">Transcription regulation</keyword>
<evidence type="ECO:0000256" key="6">
    <source>
        <dbReference type="ARBA" id="ARBA00031706"/>
    </source>
</evidence>
<dbReference type="OrthoDB" id="25790at2759"/>
<dbReference type="Pfam" id="PF08271">
    <property type="entry name" value="Zn_Ribbon_TF"/>
    <property type="match status" value="1"/>
</dbReference>
<feature type="domain" description="GATA-type" evidence="11">
    <location>
        <begin position="30"/>
        <end position="61"/>
    </location>
</feature>
<dbReference type="InterPro" id="IPR000679">
    <property type="entry name" value="Znf_GATA"/>
</dbReference>
<protein>
    <recommendedName>
        <fullName evidence="2">Transcription initiation factor IIB</fullName>
    </recommendedName>
    <alternativeName>
        <fullName evidence="6">General transcription factor TFIIB</fullName>
    </alternativeName>
</protein>